<dbReference type="Proteomes" id="UP001193384">
    <property type="component" value="Unassembled WGS sequence"/>
</dbReference>
<dbReference type="GeneID" id="93248729"/>
<dbReference type="RefSeq" id="WP_014335689.1">
    <property type="nucleotide sequence ID" value="NZ_CP016817.1"/>
</dbReference>
<feature type="domain" description="DJ-1/PfpI" evidence="1">
    <location>
        <begin position="1"/>
        <end position="161"/>
    </location>
</feature>
<dbReference type="InterPro" id="IPR029062">
    <property type="entry name" value="Class_I_gatase-like"/>
</dbReference>
<gene>
    <name evidence="2" type="ORF">DR101_00685</name>
</gene>
<dbReference type="InterPro" id="IPR002818">
    <property type="entry name" value="DJ-1/PfpI"/>
</dbReference>
<dbReference type="PANTHER" id="PTHR48094">
    <property type="entry name" value="PROTEIN/NUCLEIC ACID DEGLYCASE DJ-1-RELATED"/>
    <property type="match status" value="1"/>
</dbReference>
<reference evidence="2 3" key="1">
    <citation type="submission" date="2018-07" db="EMBL/GenBank/DDBJ databases">
        <title>Genetic characterization of Mycoplasma hyopneumoniae, M. hyorhinis and M. flocculare isolates through whole genome sequencing analysis: comparative analysis of sequence types and putative genes involved in virulence.</title>
        <authorList>
            <person name="Fourour S."/>
            <person name="Lucas P."/>
            <person name="Touzain F."/>
            <person name="Tocqueville V."/>
            <person name="Kempf I."/>
            <person name="Marois-Crehan C."/>
        </authorList>
    </citation>
    <scope>NUCLEOTIDE SEQUENCE [LARGE SCALE GENOMIC DNA]</scope>
    <source>
        <strain evidence="2 3">MHR389</strain>
    </source>
</reference>
<dbReference type="CDD" id="cd03135">
    <property type="entry name" value="GATase1_DJ-1"/>
    <property type="match status" value="1"/>
</dbReference>
<name>A0ABD6IDJ9_MESHY</name>
<dbReference type="PANTHER" id="PTHR48094:SF12">
    <property type="entry name" value="PARKINSON DISEASE PROTEIN 7 HOMOLOG"/>
    <property type="match status" value="1"/>
</dbReference>
<protein>
    <submittedName>
        <fullName evidence="2">DJ-1 family protein</fullName>
    </submittedName>
</protein>
<evidence type="ECO:0000259" key="1">
    <source>
        <dbReference type="Pfam" id="PF01965"/>
    </source>
</evidence>
<dbReference type="EMBL" id="QQQW01000002">
    <property type="protein sequence ID" value="MXR43473.1"/>
    <property type="molecule type" value="Genomic_DNA"/>
</dbReference>
<organism evidence="2 3">
    <name type="scientific">Mesomycoplasma hyorhinis</name>
    <name type="common">Mycoplasma hyorhinis</name>
    <dbReference type="NCBI Taxonomy" id="2100"/>
    <lineage>
        <taxon>Bacteria</taxon>
        <taxon>Bacillati</taxon>
        <taxon>Mycoplasmatota</taxon>
        <taxon>Mycoplasmoidales</taxon>
        <taxon>Metamycoplasmataceae</taxon>
        <taxon>Mesomycoplasma</taxon>
    </lineage>
</organism>
<comment type="caution">
    <text evidence="2">The sequence shown here is derived from an EMBL/GenBank/DDBJ whole genome shotgun (WGS) entry which is preliminary data.</text>
</comment>
<dbReference type="InterPro" id="IPR050325">
    <property type="entry name" value="Prot/Nucl_acid_deglycase"/>
</dbReference>
<sequence>MKLLIITLENFQDLELVGFLVTVKRAKIFNEISYFNLEKTSVTGQFNIVKLTTNTTLNYQEYDAVYIPGGRAAQQLRKDKKTLEVIKYFLDNNKWVFAICDVPNALYETGLLKGYKFVGYPIENQQRPQGFFQNKSVVVSKNLISAKSAEYAVKLGLKVIEKLANKELSISVWQAHSGILK</sequence>
<dbReference type="Pfam" id="PF01965">
    <property type="entry name" value="DJ-1_PfpI"/>
    <property type="match status" value="1"/>
</dbReference>
<accession>A0ABD6IDJ9</accession>
<evidence type="ECO:0000313" key="2">
    <source>
        <dbReference type="EMBL" id="MXR43473.1"/>
    </source>
</evidence>
<evidence type="ECO:0000313" key="3">
    <source>
        <dbReference type="Proteomes" id="UP001193384"/>
    </source>
</evidence>
<proteinExistence type="predicted"/>
<dbReference type="SUPFAM" id="SSF52317">
    <property type="entry name" value="Class I glutamine amidotransferase-like"/>
    <property type="match status" value="1"/>
</dbReference>
<dbReference type="AlphaFoldDB" id="A0ABD6IDJ9"/>
<dbReference type="Gene3D" id="3.40.50.880">
    <property type="match status" value="1"/>
</dbReference>